<feature type="compositionally biased region" description="Basic and acidic residues" evidence="1">
    <location>
        <begin position="983"/>
        <end position="1008"/>
    </location>
</feature>
<protein>
    <submittedName>
        <fullName evidence="2">Uncharacterized protein</fullName>
    </submittedName>
</protein>
<feature type="region of interest" description="Disordered" evidence="1">
    <location>
        <begin position="811"/>
        <end position="838"/>
    </location>
</feature>
<feature type="region of interest" description="Disordered" evidence="1">
    <location>
        <begin position="23"/>
        <end position="46"/>
    </location>
</feature>
<evidence type="ECO:0000256" key="1">
    <source>
        <dbReference type="SAM" id="MobiDB-lite"/>
    </source>
</evidence>
<feature type="region of interest" description="Disordered" evidence="1">
    <location>
        <begin position="392"/>
        <end position="423"/>
    </location>
</feature>
<name>A0A194WVT7_MOLSC</name>
<feature type="region of interest" description="Disordered" evidence="1">
    <location>
        <begin position="616"/>
        <end position="644"/>
    </location>
</feature>
<proteinExistence type="predicted"/>
<sequence>MTTFTMKNSSCTFNASASCCISRNPPSPDGEPSRPAPATARPKPGIRMLSKDHIPTWKTIQPSELRAIFEEEASNGAEQMQGVRHKGTAVFREMLALEDDSESDKDSVKVKPKKSSNTLIAVTRKLKKHLSRESALNKRHSRSSIGTSEEEVERRAELRRIRQKRIQEELSHEGHFDDDAKSISSEAIFVAPTPPPTAKKSHSPWTPGTFVPLPLLTPPALPLPRLSFPHLSPLEMRSDPFHEAYLTEGSTTTFTPRRWSNPESSITRVNSNTSGRTLSRRYSSPYFAEWEVKNTELQIYVPSRKSSCIPPMPPQPTIQPTRLPSIALPARSSWRLSFATDNRGDNLRKLSLGHIIPVTLDPAQLRPSSPPGRSLHSPGLRLSSQVIISSDETGIPDSLGSRSETYSEQDFGGVDGGGDGSATIHLHEMGISQRLASRGLQNSTSSPQLPSNGSRQRYTSNRSESTQIHTERSRFMRNTTDSAPLSERIPQSWGQVVSCEGSSVYPSGDNSPQASRQSSRFNLFSLLSGSKNKIGAAEYQELVSLESHLNLLTTPTANLSSTSLTIPLMRFPHRSNVDDSSLLASETSSFREREAELSVVQTRFASVEARRASSTPVSSKFREEFSSETGESSTPQHRRSSTVSKLTKLAIRTYDGAKLEELLDIPVPKFDPHQLKTPTPQTAALLSPFSPLMDDEAVNVWGNVLKKTADEKAHEVGNNLQLPRKRSSNASRKKSTIEDELPRSVFGNFTQLGKSKKKQVQVNHHKSAAEEYNERFQERIAVKELVMDSWEEEMAATAARAQAKSRNIVHKTKPAGPDKRYPATWSRYPSHTRSERSISAGATHKVEVKDFAVLGHEEDGEIVWCLEHDDEGHHSVIDDPNLKGLRHKVKERVRHKAYKVDTSQRQAYHTSGRRGSLTIANQLEYPELEILPITLLTAEEMNARHKEEEMVAHEKAKDEELDDLMMMFGRGDGTSEMSGQHYPSRDCTSEVERSYSNEEQREREKQER</sequence>
<evidence type="ECO:0000313" key="2">
    <source>
        <dbReference type="EMBL" id="KUJ12083.1"/>
    </source>
</evidence>
<organism evidence="2 3">
    <name type="scientific">Mollisia scopiformis</name>
    <name type="common">Conifer needle endophyte fungus</name>
    <name type="synonym">Phialocephala scopiformis</name>
    <dbReference type="NCBI Taxonomy" id="149040"/>
    <lineage>
        <taxon>Eukaryota</taxon>
        <taxon>Fungi</taxon>
        <taxon>Dikarya</taxon>
        <taxon>Ascomycota</taxon>
        <taxon>Pezizomycotina</taxon>
        <taxon>Leotiomycetes</taxon>
        <taxon>Helotiales</taxon>
        <taxon>Mollisiaceae</taxon>
        <taxon>Mollisia</taxon>
    </lineage>
</organism>
<feature type="region of interest" description="Disordered" evidence="1">
    <location>
        <begin position="252"/>
        <end position="272"/>
    </location>
</feature>
<dbReference type="InParanoid" id="A0A194WVT7"/>
<dbReference type="EMBL" id="KQ947425">
    <property type="protein sequence ID" value="KUJ12083.1"/>
    <property type="molecule type" value="Genomic_DNA"/>
</dbReference>
<dbReference type="OrthoDB" id="3437384at2759"/>
<dbReference type="Proteomes" id="UP000070700">
    <property type="component" value="Unassembled WGS sequence"/>
</dbReference>
<feature type="region of interest" description="Disordered" evidence="1">
    <location>
        <begin position="969"/>
        <end position="1008"/>
    </location>
</feature>
<dbReference type="AlphaFoldDB" id="A0A194WVT7"/>
<dbReference type="PROSITE" id="PS51257">
    <property type="entry name" value="PROKAR_LIPOPROTEIN"/>
    <property type="match status" value="1"/>
</dbReference>
<dbReference type="RefSeq" id="XP_018066438.1">
    <property type="nucleotide sequence ID" value="XM_018205949.1"/>
</dbReference>
<feature type="compositionally biased region" description="Polar residues" evidence="1">
    <location>
        <begin position="261"/>
        <end position="272"/>
    </location>
</feature>
<feature type="region of interest" description="Disordered" evidence="1">
    <location>
        <begin position="711"/>
        <end position="738"/>
    </location>
</feature>
<keyword evidence="3" id="KW-1185">Reference proteome</keyword>
<feature type="region of interest" description="Disordered" evidence="1">
    <location>
        <begin position="439"/>
        <end position="492"/>
    </location>
</feature>
<feature type="compositionally biased region" description="Polar residues" evidence="1">
    <location>
        <begin position="439"/>
        <end position="468"/>
    </location>
</feature>
<feature type="region of interest" description="Disordered" evidence="1">
    <location>
        <begin position="130"/>
        <end position="154"/>
    </location>
</feature>
<evidence type="ECO:0000313" key="3">
    <source>
        <dbReference type="Proteomes" id="UP000070700"/>
    </source>
</evidence>
<dbReference type="KEGG" id="psco:LY89DRAFT_221629"/>
<dbReference type="GeneID" id="28815675"/>
<reference evidence="2 3" key="1">
    <citation type="submission" date="2015-10" db="EMBL/GenBank/DDBJ databases">
        <title>Full genome of DAOMC 229536 Phialocephala scopiformis, a fungal endophyte of spruce producing the potent anti-insectan compound rugulosin.</title>
        <authorList>
            <consortium name="DOE Joint Genome Institute"/>
            <person name="Walker A.K."/>
            <person name="Frasz S.L."/>
            <person name="Seifert K.A."/>
            <person name="Miller J.D."/>
            <person name="Mondo S.J."/>
            <person name="Labutti K."/>
            <person name="Lipzen A."/>
            <person name="Dockter R."/>
            <person name="Kennedy M."/>
            <person name="Grigoriev I.V."/>
            <person name="Spatafora J.W."/>
        </authorList>
    </citation>
    <scope>NUCLEOTIDE SEQUENCE [LARGE SCALE GENOMIC DNA]</scope>
    <source>
        <strain evidence="2 3">CBS 120377</strain>
    </source>
</reference>
<gene>
    <name evidence="2" type="ORF">LY89DRAFT_221629</name>
</gene>
<accession>A0A194WVT7</accession>
<feature type="compositionally biased region" description="Basic residues" evidence="1">
    <location>
        <begin position="723"/>
        <end position="734"/>
    </location>
</feature>